<evidence type="ECO:0000313" key="3">
    <source>
        <dbReference type="Proteomes" id="UP000606935"/>
    </source>
</evidence>
<reference evidence="2" key="2">
    <citation type="submission" date="2020-09" db="EMBL/GenBank/DDBJ databases">
        <authorList>
            <person name="Sun Q."/>
            <person name="Zhou Y."/>
        </authorList>
    </citation>
    <scope>NUCLEOTIDE SEQUENCE</scope>
    <source>
        <strain evidence="2">CGMCC 1.7086</strain>
    </source>
</reference>
<keyword evidence="1" id="KW-0812">Transmembrane</keyword>
<evidence type="ECO:0008006" key="4">
    <source>
        <dbReference type="Google" id="ProtNLM"/>
    </source>
</evidence>
<name>A0A917Z579_9ALTE</name>
<protein>
    <recommendedName>
        <fullName evidence="4">TIGR03503 family protein</fullName>
    </recommendedName>
</protein>
<evidence type="ECO:0000313" key="2">
    <source>
        <dbReference type="EMBL" id="GGO73185.1"/>
    </source>
</evidence>
<keyword evidence="3" id="KW-1185">Reference proteome</keyword>
<dbReference type="AlphaFoldDB" id="A0A917Z579"/>
<feature type="transmembrane region" description="Helical" evidence="1">
    <location>
        <begin position="386"/>
        <end position="409"/>
    </location>
</feature>
<dbReference type="Proteomes" id="UP000606935">
    <property type="component" value="Unassembled WGS sequence"/>
</dbReference>
<reference evidence="2" key="1">
    <citation type="journal article" date="2014" name="Int. J. Syst. Evol. Microbiol.">
        <title>Complete genome sequence of Corynebacterium casei LMG S-19264T (=DSM 44701T), isolated from a smear-ripened cheese.</title>
        <authorList>
            <consortium name="US DOE Joint Genome Institute (JGI-PGF)"/>
            <person name="Walter F."/>
            <person name="Albersmeier A."/>
            <person name="Kalinowski J."/>
            <person name="Ruckert C."/>
        </authorList>
    </citation>
    <scope>NUCLEOTIDE SEQUENCE</scope>
    <source>
        <strain evidence="2">CGMCC 1.7086</strain>
    </source>
</reference>
<keyword evidence="1" id="KW-0472">Membrane</keyword>
<dbReference type="NCBIfam" id="TIGR03503">
    <property type="entry name" value="TIGR03503 family protein"/>
    <property type="match status" value="1"/>
</dbReference>
<gene>
    <name evidence="2" type="ORF">GCM10010982_33130</name>
</gene>
<dbReference type="EMBL" id="BMLS01000006">
    <property type="protein sequence ID" value="GGO73185.1"/>
    <property type="molecule type" value="Genomic_DNA"/>
</dbReference>
<comment type="caution">
    <text evidence="2">The sequence shown here is derived from an EMBL/GenBank/DDBJ whole genome shotgun (WGS) entry which is preliminary data.</text>
</comment>
<sequence>MMCAGAWAEQTTAPAAPVSPITMLEDKYLNSIQLLQNRFRIDHEVDEITMLFFREYGTAPMVLVRPDGSKIFQSDDHPEGVEWYDDATYDMVKITRPMPGPWQAVGQMLPGSRVMVVSDVQLVAEPLPDLMFSGEIIKLKAHLTNAGKPIEYNEFRDVVELTVEFLSTNNPNFTNFGADSQLVARYEDNGMGMDEYPNDGVFTGQFNLDITEGQWKPVYRVYTPMYTREEVKEPLVLHPNPIIMSVQNDTGDGRHRLHIDVNRELVDINSLLVDGKIRYPNGDVQSFSITDNAPQAREHEILNIEYGVFRVKVTAYGSTIDGRDFILDVPEFSFLSEEPELAALDEGTITDAEMAEPVASGENSLPDILMAPLDETLVEPPAEQSLWPSILLANGLLLIVGGLVIWLTLGRKPSGQSTGIKFKLSMPRIKFSKAKGKTDASSDA</sequence>
<accession>A0A917Z579</accession>
<keyword evidence="1" id="KW-1133">Transmembrane helix</keyword>
<proteinExistence type="predicted"/>
<evidence type="ECO:0000256" key="1">
    <source>
        <dbReference type="SAM" id="Phobius"/>
    </source>
</evidence>
<dbReference type="InterPro" id="IPR020010">
    <property type="entry name" value="CHP03503"/>
</dbReference>
<organism evidence="2 3">
    <name type="scientific">Bowmanella pacifica</name>
    <dbReference type="NCBI Taxonomy" id="502051"/>
    <lineage>
        <taxon>Bacteria</taxon>
        <taxon>Pseudomonadati</taxon>
        <taxon>Pseudomonadota</taxon>
        <taxon>Gammaproteobacteria</taxon>
        <taxon>Alteromonadales</taxon>
        <taxon>Alteromonadaceae</taxon>
        <taxon>Bowmanella</taxon>
    </lineage>
</organism>